<evidence type="ECO:0000256" key="5">
    <source>
        <dbReference type="SAM" id="SignalP"/>
    </source>
</evidence>
<proteinExistence type="predicted"/>
<dbReference type="PANTHER" id="PTHR11311">
    <property type="entry name" value="SPONDIN"/>
    <property type="match status" value="1"/>
</dbReference>
<evidence type="ECO:0000256" key="3">
    <source>
        <dbReference type="ARBA" id="ARBA00023180"/>
    </source>
</evidence>
<dbReference type="Proteomes" id="UP000030764">
    <property type="component" value="Unassembled WGS sequence"/>
</dbReference>
<dbReference type="Pfam" id="PF01607">
    <property type="entry name" value="CBM_14"/>
    <property type="match status" value="1"/>
</dbReference>
<dbReference type="PANTHER" id="PTHR11311:SF15">
    <property type="entry name" value="SPONDIN-2"/>
    <property type="match status" value="1"/>
</dbReference>
<feature type="domain" description="Chitin-binding type-2" evidence="6">
    <location>
        <begin position="390"/>
        <end position="448"/>
    </location>
</feature>
<feature type="chain" id="PRO_5010405274" description="Chitin-binding type-2 domain-containing protein" evidence="5">
    <location>
        <begin position="23"/>
        <end position="513"/>
    </location>
</feature>
<dbReference type="SUPFAM" id="SSF82895">
    <property type="entry name" value="TSP-1 type 1 repeat"/>
    <property type="match status" value="4"/>
</dbReference>
<protein>
    <recommendedName>
        <fullName evidence="6">Chitin-binding type-2 domain-containing protein</fullName>
    </recommendedName>
</protein>
<name>A0A085MI60_9BILA</name>
<dbReference type="EMBL" id="KL367527">
    <property type="protein sequence ID" value="KFD66145.1"/>
    <property type="molecule type" value="Genomic_DNA"/>
</dbReference>
<dbReference type="PROSITE" id="PS50092">
    <property type="entry name" value="TSP1"/>
    <property type="match status" value="4"/>
</dbReference>
<dbReference type="GO" id="GO:0031012">
    <property type="term" value="C:extracellular matrix"/>
    <property type="evidence" value="ECO:0007669"/>
    <property type="project" value="TreeGrafter"/>
</dbReference>
<evidence type="ECO:0000256" key="4">
    <source>
        <dbReference type="SAM" id="MobiDB-lite"/>
    </source>
</evidence>
<dbReference type="GO" id="GO:0005576">
    <property type="term" value="C:extracellular region"/>
    <property type="evidence" value="ECO:0007669"/>
    <property type="project" value="InterPro"/>
</dbReference>
<accession>A0A085MI60</accession>
<evidence type="ECO:0000313" key="8">
    <source>
        <dbReference type="EMBL" id="KFD66145.1"/>
    </source>
</evidence>
<feature type="domain" description="Chitin-binding type-2" evidence="6">
    <location>
        <begin position="452"/>
        <end position="510"/>
    </location>
</feature>
<evidence type="ECO:0000256" key="1">
    <source>
        <dbReference type="ARBA" id="ARBA00022729"/>
    </source>
</evidence>
<keyword evidence="2" id="KW-1015">Disulfide bond</keyword>
<dbReference type="InterPro" id="IPR044004">
    <property type="entry name" value="TSP1_spondin_dom"/>
</dbReference>
<dbReference type="AlphaFoldDB" id="A0A085MI60"/>
<dbReference type="InterPro" id="IPR036508">
    <property type="entry name" value="Chitin-bd_dom_sf"/>
</dbReference>
<dbReference type="SMART" id="SM00494">
    <property type="entry name" value="ChtBD2"/>
    <property type="match status" value="2"/>
</dbReference>
<dbReference type="SMART" id="SM00209">
    <property type="entry name" value="TSP1"/>
    <property type="match status" value="4"/>
</dbReference>
<dbReference type="Proteomes" id="UP000030758">
    <property type="component" value="Unassembled WGS sequence"/>
</dbReference>
<dbReference type="SUPFAM" id="SSF57625">
    <property type="entry name" value="Invertebrate chitin-binding proteins"/>
    <property type="match status" value="2"/>
</dbReference>
<keyword evidence="3" id="KW-0325">Glycoprotein</keyword>
<dbReference type="GO" id="GO:0008061">
    <property type="term" value="F:chitin binding"/>
    <property type="evidence" value="ECO:0007669"/>
    <property type="project" value="InterPro"/>
</dbReference>
<reference evidence="7 9" key="1">
    <citation type="journal article" date="2014" name="Nat. Genet.">
        <title>Genome and transcriptome of the porcine whipworm Trichuris suis.</title>
        <authorList>
            <person name="Jex A.R."/>
            <person name="Nejsum P."/>
            <person name="Schwarz E.M."/>
            <person name="Hu L."/>
            <person name="Young N.D."/>
            <person name="Hall R.S."/>
            <person name="Korhonen P.K."/>
            <person name="Liao S."/>
            <person name="Thamsborg S."/>
            <person name="Xia J."/>
            <person name="Xu P."/>
            <person name="Wang S."/>
            <person name="Scheerlinck J.P."/>
            <person name="Hofmann A."/>
            <person name="Sternberg P.W."/>
            <person name="Wang J."/>
            <person name="Gasser R.B."/>
        </authorList>
    </citation>
    <scope>NUCLEOTIDE SEQUENCE [LARGE SCALE GENOMIC DNA]</scope>
    <source>
        <strain evidence="8">DCEP-RM93F</strain>
        <strain evidence="7">DCEP-RM93M</strain>
    </source>
</reference>
<gene>
    <name evidence="7" type="ORF">M513_02163</name>
    <name evidence="8" type="ORF">M514_02163</name>
</gene>
<organism evidence="7 9">
    <name type="scientific">Trichuris suis</name>
    <name type="common">pig whipworm</name>
    <dbReference type="NCBI Taxonomy" id="68888"/>
    <lineage>
        <taxon>Eukaryota</taxon>
        <taxon>Metazoa</taxon>
        <taxon>Ecdysozoa</taxon>
        <taxon>Nematoda</taxon>
        <taxon>Enoplea</taxon>
        <taxon>Dorylaimia</taxon>
        <taxon>Trichinellida</taxon>
        <taxon>Trichuridae</taxon>
        <taxon>Trichuris</taxon>
    </lineage>
</organism>
<feature type="region of interest" description="Disordered" evidence="4">
    <location>
        <begin position="33"/>
        <end position="153"/>
    </location>
</feature>
<dbReference type="GO" id="GO:0007155">
    <property type="term" value="P:cell adhesion"/>
    <property type="evidence" value="ECO:0007669"/>
    <property type="project" value="TreeGrafter"/>
</dbReference>
<dbReference type="Pfam" id="PF19028">
    <property type="entry name" value="TSP1_spondin"/>
    <property type="match status" value="2"/>
</dbReference>
<dbReference type="EMBL" id="KL363191">
    <property type="protein sequence ID" value="KFD56906.1"/>
    <property type="molecule type" value="Genomic_DNA"/>
</dbReference>
<feature type="compositionally biased region" description="Low complexity" evidence="4">
    <location>
        <begin position="84"/>
        <end position="137"/>
    </location>
</feature>
<evidence type="ECO:0000313" key="9">
    <source>
        <dbReference type="Proteomes" id="UP000030764"/>
    </source>
</evidence>
<sequence length="513" mass="56123">MLCLKVSLLLLLFFHENFLAQGDELTYNPADIEEEEEEKGGSNPWKTKTKKWETTESTTTKKAPTEGKPGTATTTKALTEGKPKTTTTTKAPTEGKPKTTTTKGKPSKTTTSWKPPKTTTTKWKPSKTTTTTEATTTSAIDWPTDCTTNQSIPTEPPQRNVTCIWGSWGPCSATCNYGIWTRSLVSLTNPEVPCTPPMTQKDGCFVAPCPMDCVVSPNWQCWSPCSAACGGGYRYRSRQVVTPPLFGGAACNQSDIDQQEACNTSPCAYECRTTGEWSSWSSCSSTCGGGIQERSIAYKEGLLAMRSGPNTTCTKTAQYRFCNLSCCSTSYNCLQSDWTSWSPCSASCGSGIQYRSRRILVPSIGNGTSCGPTYEKQKCNTLSCTESSLSMLCSRRRNTFIPFGRCASDYIYCTPGGQAVFNTCPQDKAFSTSYGICVNKWMIADCAKESRASDCVGRTNGLYPLCPCCSQYLLCWEGVSTRRSCRSNEAFETSPFGRCVDRSSSPACMRKWK</sequence>
<keyword evidence="9" id="KW-1185">Reference proteome</keyword>
<evidence type="ECO:0000259" key="6">
    <source>
        <dbReference type="PROSITE" id="PS50940"/>
    </source>
</evidence>
<dbReference type="InterPro" id="IPR000884">
    <property type="entry name" value="TSP1_rpt"/>
</dbReference>
<dbReference type="PROSITE" id="PS50940">
    <property type="entry name" value="CHIT_BIND_II"/>
    <property type="match status" value="2"/>
</dbReference>
<feature type="signal peptide" evidence="5">
    <location>
        <begin position="1"/>
        <end position="22"/>
    </location>
</feature>
<evidence type="ECO:0000256" key="2">
    <source>
        <dbReference type="ARBA" id="ARBA00023157"/>
    </source>
</evidence>
<evidence type="ECO:0000313" key="7">
    <source>
        <dbReference type="EMBL" id="KFD56906.1"/>
    </source>
</evidence>
<dbReference type="InterPro" id="IPR036383">
    <property type="entry name" value="TSP1_rpt_sf"/>
</dbReference>
<dbReference type="InterPro" id="IPR051418">
    <property type="entry name" value="Spondin/Thrombospondin_T1"/>
</dbReference>
<dbReference type="Gene3D" id="2.20.100.10">
    <property type="entry name" value="Thrombospondin type-1 (TSP1) repeat"/>
    <property type="match status" value="4"/>
</dbReference>
<dbReference type="InterPro" id="IPR002557">
    <property type="entry name" value="Chitin-bd_dom"/>
</dbReference>
<keyword evidence="1 5" id="KW-0732">Signal</keyword>
<dbReference type="Pfam" id="PF00090">
    <property type="entry name" value="TSP_1"/>
    <property type="match status" value="2"/>
</dbReference>